<dbReference type="InterPro" id="IPR035979">
    <property type="entry name" value="RBD_domain_sf"/>
</dbReference>
<feature type="domain" description="RRM" evidence="4">
    <location>
        <begin position="20"/>
        <end position="92"/>
    </location>
</feature>
<dbReference type="Proteomes" id="UP000015453">
    <property type="component" value="Unassembled WGS sequence"/>
</dbReference>
<feature type="non-terminal residue" evidence="5">
    <location>
        <position position="1"/>
    </location>
</feature>
<evidence type="ECO:0000259" key="4">
    <source>
        <dbReference type="PROSITE" id="PS50102"/>
    </source>
</evidence>
<dbReference type="GO" id="GO:0003723">
    <property type="term" value="F:RNA binding"/>
    <property type="evidence" value="ECO:0007669"/>
    <property type="project" value="UniProtKB-UniRule"/>
</dbReference>
<keyword evidence="6" id="KW-1185">Reference proteome</keyword>
<dbReference type="OrthoDB" id="439808at2759"/>
<feature type="non-terminal residue" evidence="5">
    <location>
        <position position="92"/>
    </location>
</feature>
<dbReference type="SMART" id="SM00360">
    <property type="entry name" value="RRM"/>
    <property type="match status" value="1"/>
</dbReference>
<dbReference type="InterPro" id="IPR000504">
    <property type="entry name" value="RRM_dom"/>
</dbReference>
<protein>
    <recommendedName>
        <fullName evidence="4">RRM domain-containing protein</fullName>
    </recommendedName>
</protein>
<dbReference type="CDD" id="cd00590">
    <property type="entry name" value="RRM_SF"/>
    <property type="match status" value="1"/>
</dbReference>
<comment type="caution">
    <text evidence="5">The sequence shown here is derived from an EMBL/GenBank/DDBJ whole genome shotgun (WGS) entry which is preliminary data.</text>
</comment>
<dbReference type="SUPFAM" id="SSF54928">
    <property type="entry name" value="RNA-binding domain, RBD"/>
    <property type="match status" value="1"/>
</dbReference>
<feature type="region of interest" description="Disordered" evidence="3">
    <location>
        <begin position="1"/>
        <end position="21"/>
    </location>
</feature>
<reference evidence="5 6" key="1">
    <citation type="journal article" date="2013" name="BMC Genomics">
        <title>The miniature genome of a carnivorous plant Genlisea aurea contains a low number of genes and short non-coding sequences.</title>
        <authorList>
            <person name="Leushkin E.V."/>
            <person name="Sutormin R.A."/>
            <person name="Nabieva E.R."/>
            <person name="Penin A.A."/>
            <person name="Kondrashov A.S."/>
            <person name="Logacheva M.D."/>
        </authorList>
    </citation>
    <scope>NUCLEOTIDE SEQUENCE [LARGE SCALE GENOMIC DNA]</scope>
</reference>
<name>S8CFK0_9LAMI</name>
<accession>S8CFK0</accession>
<evidence type="ECO:0000256" key="2">
    <source>
        <dbReference type="PROSITE-ProRule" id="PRU00176"/>
    </source>
</evidence>
<dbReference type="AlphaFoldDB" id="S8CFK0"/>
<dbReference type="PANTHER" id="PTHR23189">
    <property type="entry name" value="RNA RECOGNITION MOTIF-CONTAINING"/>
    <property type="match status" value="1"/>
</dbReference>
<evidence type="ECO:0000313" key="6">
    <source>
        <dbReference type="Proteomes" id="UP000015453"/>
    </source>
</evidence>
<keyword evidence="1 2" id="KW-0694">RNA-binding</keyword>
<evidence type="ECO:0000256" key="1">
    <source>
        <dbReference type="ARBA" id="ARBA00022884"/>
    </source>
</evidence>
<dbReference type="Gene3D" id="3.30.70.330">
    <property type="match status" value="1"/>
</dbReference>
<dbReference type="PROSITE" id="PS50102">
    <property type="entry name" value="RRM"/>
    <property type="match status" value="1"/>
</dbReference>
<gene>
    <name evidence="5" type="ORF">M569_09107</name>
</gene>
<dbReference type="EMBL" id="AUSU01004105">
    <property type="protein sequence ID" value="EPS65670.1"/>
    <property type="molecule type" value="Genomic_DNA"/>
</dbReference>
<dbReference type="Pfam" id="PF00076">
    <property type="entry name" value="RRM_1"/>
    <property type="match status" value="1"/>
</dbReference>
<dbReference type="InterPro" id="IPR012677">
    <property type="entry name" value="Nucleotide-bd_a/b_plait_sf"/>
</dbReference>
<sequence>RPRRPEEKSHHGRGNNPPSRHLWVGNLSHSLTESAVARQFLQYGDLESIAFQPGRSYAFINFRNEEDAFAAIKELQGFSLAGNALKIEFAKA</sequence>
<evidence type="ECO:0000256" key="3">
    <source>
        <dbReference type="SAM" id="MobiDB-lite"/>
    </source>
</evidence>
<proteinExistence type="predicted"/>
<organism evidence="5 6">
    <name type="scientific">Genlisea aurea</name>
    <dbReference type="NCBI Taxonomy" id="192259"/>
    <lineage>
        <taxon>Eukaryota</taxon>
        <taxon>Viridiplantae</taxon>
        <taxon>Streptophyta</taxon>
        <taxon>Embryophyta</taxon>
        <taxon>Tracheophyta</taxon>
        <taxon>Spermatophyta</taxon>
        <taxon>Magnoliopsida</taxon>
        <taxon>eudicotyledons</taxon>
        <taxon>Gunneridae</taxon>
        <taxon>Pentapetalae</taxon>
        <taxon>asterids</taxon>
        <taxon>lamiids</taxon>
        <taxon>Lamiales</taxon>
        <taxon>Lentibulariaceae</taxon>
        <taxon>Genlisea</taxon>
    </lineage>
</organism>
<evidence type="ECO:0000313" key="5">
    <source>
        <dbReference type="EMBL" id="EPS65670.1"/>
    </source>
</evidence>